<evidence type="ECO:0000256" key="1">
    <source>
        <dbReference type="SAM" id="Phobius"/>
    </source>
</evidence>
<dbReference type="AlphaFoldDB" id="A0A1G8L7B6"/>
<organism evidence="2 3">
    <name type="scientific">Alteribacillus bidgolensis</name>
    <dbReference type="NCBI Taxonomy" id="930129"/>
    <lineage>
        <taxon>Bacteria</taxon>
        <taxon>Bacillati</taxon>
        <taxon>Bacillota</taxon>
        <taxon>Bacilli</taxon>
        <taxon>Bacillales</taxon>
        <taxon>Bacillaceae</taxon>
        <taxon>Alteribacillus</taxon>
    </lineage>
</organism>
<keyword evidence="1" id="KW-0812">Transmembrane</keyword>
<dbReference type="RefSeq" id="WP_139185971.1">
    <property type="nucleotide sequence ID" value="NZ_FNDU01000008.1"/>
</dbReference>
<reference evidence="2 3" key="1">
    <citation type="submission" date="2016-10" db="EMBL/GenBank/DDBJ databases">
        <authorList>
            <person name="de Groot N.N."/>
        </authorList>
    </citation>
    <scope>NUCLEOTIDE SEQUENCE [LARGE SCALE GENOMIC DNA]</scope>
    <source>
        <strain evidence="3">P4B,CCM 7963,CECT 7998,DSM 25260,IBRC-M 10614,KCTC 13821</strain>
    </source>
</reference>
<keyword evidence="1" id="KW-0472">Membrane</keyword>
<sequence>MAAANFRVVILLLIQFSYLLMSIFGVHPIATIGVLMEALPPLYEIINPISIGMVLITGALATAAVGTYGVTVYSSKY</sequence>
<name>A0A1G8L7B6_9BACI</name>
<feature type="transmembrane region" description="Helical" evidence="1">
    <location>
        <begin position="49"/>
        <end position="73"/>
    </location>
</feature>
<keyword evidence="1" id="KW-1133">Transmembrane helix</keyword>
<dbReference type="EMBL" id="FNDU01000008">
    <property type="protein sequence ID" value="SDI51130.1"/>
    <property type="molecule type" value="Genomic_DNA"/>
</dbReference>
<dbReference type="Proteomes" id="UP000199017">
    <property type="component" value="Unassembled WGS sequence"/>
</dbReference>
<protein>
    <submittedName>
        <fullName evidence="2">Uncharacterized protein</fullName>
    </submittedName>
</protein>
<proteinExistence type="predicted"/>
<dbReference type="OrthoDB" id="2960907at2"/>
<keyword evidence="3" id="KW-1185">Reference proteome</keyword>
<evidence type="ECO:0000313" key="3">
    <source>
        <dbReference type="Proteomes" id="UP000199017"/>
    </source>
</evidence>
<accession>A0A1G8L7B6</accession>
<gene>
    <name evidence="2" type="ORF">SAMN05216352_108172</name>
</gene>
<evidence type="ECO:0000313" key="2">
    <source>
        <dbReference type="EMBL" id="SDI51130.1"/>
    </source>
</evidence>